<dbReference type="GO" id="GO:0017101">
    <property type="term" value="C:aminoacyl-tRNA synthetase multienzyme complex"/>
    <property type="evidence" value="ECO:0007669"/>
    <property type="project" value="InterPro"/>
</dbReference>
<dbReference type="PANTHER" id="PTHR44490:SF1">
    <property type="entry name" value="EUKARYOTIC TRANSLATION ELONGATION FACTOR 1 EPSILON-1"/>
    <property type="match status" value="1"/>
</dbReference>
<evidence type="ECO:0000313" key="3">
    <source>
        <dbReference type="Proteomes" id="UP000812440"/>
    </source>
</evidence>
<keyword evidence="3" id="KW-1185">Reference proteome</keyword>
<dbReference type="InterPro" id="IPR053837">
    <property type="entry name" value="AIMP3/p18_C"/>
</dbReference>
<dbReference type="InterPro" id="IPR053836">
    <property type="entry name" value="Arc1-like_N"/>
</dbReference>
<comment type="caution">
    <text evidence="2">The sequence shown here is derived from an EMBL/GenBank/DDBJ whole genome shotgun (WGS) entry which is preliminary data.</text>
</comment>
<dbReference type="EMBL" id="JAACNH010000005">
    <property type="protein sequence ID" value="KAG8442406.1"/>
    <property type="molecule type" value="Genomic_DNA"/>
</dbReference>
<dbReference type="Gene3D" id="3.40.30.90">
    <property type="match status" value="1"/>
</dbReference>
<feature type="domain" description="GST C-terminal" evidence="1">
    <location>
        <begin position="67"/>
        <end position="190"/>
    </location>
</feature>
<dbReference type="InterPro" id="IPR036282">
    <property type="entry name" value="Glutathione-S-Trfase_C_sf"/>
</dbReference>
<dbReference type="GO" id="GO:0005634">
    <property type="term" value="C:nucleus"/>
    <property type="evidence" value="ECO:0007669"/>
    <property type="project" value="TreeGrafter"/>
</dbReference>
<dbReference type="Proteomes" id="UP000812440">
    <property type="component" value="Chromosome 6"/>
</dbReference>
<reference evidence="2" key="1">
    <citation type="thesis" date="2020" institute="ProQuest LLC" country="789 East Eisenhower Parkway, Ann Arbor, MI, USA">
        <title>Comparative Genomics and Chromosome Evolution.</title>
        <authorList>
            <person name="Mudd A.B."/>
        </authorList>
    </citation>
    <scope>NUCLEOTIDE SEQUENCE</scope>
    <source>
        <strain evidence="2">Female2</strain>
        <tissue evidence="2">Blood</tissue>
    </source>
</reference>
<accession>A0A8T2JFR2</accession>
<organism evidence="2 3">
    <name type="scientific">Hymenochirus boettgeri</name>
    <name type="common">Congo dwarf clawed frog</name>
    <dbReference type="NCBI Taxonomy" id="247094"/>
    <lineage>
        <taxon>Eukaryota</taxon>
        <taxon>Metazoa</taxon>
        <taxon>Chordata</taxon>
        <taxon>Craniata</taxon>
        <taxon>Vertebrata</taxon>
        <taxon>Euteleostomi</taxon>
        <taxon>Amphibia</taxon>
        <taxon>Batrachia</taxon>
        <taxon>Anura</taxon>
        <taxon>Pipoidea</taxon>
        <taxon>Pipidae</taxon>
        <taxon>Pipinae</taxon>
        <taxon>Hymenochirus</taxon>
    </lineage>
</organism>
<dbReference type="AlphaFoldDB" id="A0A8T2JFR2"/>
<dbReference type="GO" id="GO:0005737">
    <property type="term" value="C:cytoplasm"/>
    <property type="evidence" value="ECO:0007669"/>
    <property type="project" value="TreeGrafter"/>
</dbReference>
<dbReference type="PROSITE" id="PS50405">
    <property type="entry name" value="GST_CTER"/>
    <property type="match status" value="1"/>
</dbReference>
<protein>
    <recommendedName>
        <fullName evidence="1">GST C-terminal domain-containing protein</fullName>
    </recommendedName>
</protein>
<dbReference type="Pfam" id="PF21972">
    <property type="entry name" value="Arc1p_N_like"/>
    <property type="match status" value="1"/>
</dbReference>
<dbReference type="CDD" id="cd10305">
    <property type="entry name" value="GST_C_AIMP3"/>
    <property type="match status" value="1"/>
</dbReference>
<name>A0A8T2JFR2_9PIPI</name>
<dbReference type="OrthoDB" id="19141at2759"/>
<dbReference type="Gene3D" id="1.20.1050.10">
    <property type="match status" value="1"/>
</dbReference>
<dbReference type="PANTHER" id="PTHR44490">
    <property type="entry name" value="EUKARYOTIC TRANSLATION ELONGATION FACTOR 1 EPSILON-1"/>
    <property type="match status" value="1"/>
</dbReference>
<evidence type="ECO:0000259" key="1">
    <source>
        <dbReference type="PROSITE" id="PS50405"/>
    </source>
</evidence>
<dbReference type="EMBL" id="JAACNH010000005">
    <property type="protein sequence ID" value="KAG8442407.1"/>
    <property type="molecule type" value="Genomic_DNA"/>
</dbReference>
<dbReference type="InterPro" id="IPR010987">
    <property type="entry name" value="Glutathione-S-Trfase_C-like"/>
</dbReference>
<evidence type="ECO:0000313" key="2">
    <source>
        <dbReference type="EMBL" id="KAG8442407.1"/>
    </source>
</evidence>
<proteinExistence type="predicted"/>
<sequence>MRVIENLKNGKYETNKQTLPQCNEAFLKTLESVSHTILSLQQKNSKIPVLQNKKGHRMVGLATIASYLVKEAKIEEILGSTVEEKAIVQQWLEYRTSHIDRVSCWEDIRNILKDLNHYLEDKVYFVENMITLADILIYYGLHPVIAGLSFQEKETFVNVSRWFCHIQNYPSIQQHFPVVVFIKNRIYSTSH</sequence>
<dbReference type="InterPro" id="IPR042450">
    <property type="entry name" value="EEF1E1"/>
</dbReference>
<dbReference type="GO" id="GO:0043517">
    <property type="term" value="P:positive regulation of DNA damage response, signal transduction by p53 class mediator"/>
    <property type="evidence" value="ECO:0007669"/>
    <property type="project" value="InterPro"/>
</dbReference>
<dbReference type="SUPFAM" id="SSF47616">
    <property type="entry name" value="GST C-terminal domain-like"/>
    <property type="match status" value="1"/>
</dbReference>
<gene>
    <name evidence="2" type="ORF">GDO86_011263</name>
</gene>